<dbReference type="Proteomes" id="UP000191144">
    <property type="component" value="Chromosome H"/>
</dbReference>
<dbReference type="EMBL" id="LT598480">
    <property type="protein sequence ID" value="SCV03963.1"/>
    <property type="molecule type" value="Genomic_DNA"/>
</dbReference>
<dbReference type="AlphaFoldDB" id="A0A1G4KHU3"/>
<evidence type="ECO:0000313" key="1">
    <source>
        <dbReference type="EMBL" id="SCV03963.1"/>
    </source>
</evidence>
<sequence length="164" mass="18961">MYLPWTRITVKEHQTFYMSDQKTPLKLKSHIKMTFGPPTKANCKLQTTIARNSTTHQLNNHLLAIFEYHLQPSLNFLNQRIRIIPQCKHVSLARTSATHKFINKSKHNLHPEKAVKNGSNPSRLSQDNKIPHKIHKHTPTSLLLSSCRNSVSNIYNTHHVTLNF</sequence>
<keyword evidence="2" id="KW-1185">Reference proteome</keyword>
<proteinExistence type="predicted"/>
<reference evidence="2" key="1">
    <citation type="submission" date="2016-03" db="EMBL/GenBank/DDBJ databases">
        <authorList>
            <person name="Devillers Hugo."/>
        </authorList>
    </citation>
    <scope>NUCLEOTIDE SEQUENCE [LARGE SCALE GENOMIC DNA]</scope>
</reference>
<gene>
    <name evidence="1" type="ORF">LAME_0H14642G</name>
</gene>
<name>A0A1G4KHU3_9SACH</name>
<accession>A0A1G4KHU3</accession>
<evidence type="ECO:0000313" key="2">
    <source>
        <dbReference type="Proteomes" id="UP000191144"/>
    </source>
</evidence>
<organism evidence="1 2">
    <name type="scientific">Lachancea meyersii CBS 8951</name>
    <dbReference type="NCBI Taxonomy" id="1266667"/>
    <lineage>
        <taxon>Eukaryota</taxon>
        <taxon>Fungi</taxon>
        <taxon>Dikarya</taxon>
        <taxon>Ascomycota</taxon>
        <taxon>Saccharomycotina</taxon>
        <taxon>Saccharomycetes</taxon>
        <taxon>Saccharomycetales</taxon>
        <taxon>Saccharomycetaceae</taxon>
        <taxon>Lachancea</taxon>
    </lineage>
</organism>
<protein>
    <submittedName>
        <fullName evidence="1">LAME_0H14642g1_1</fullName>
    </submittedName>
</protein>